<proteinExistence type="inferred from homology"/>
<dbReference type="InterPro" id="IPR003772">
    <property type="entry name" value="YceD"/>
</dbReference>
<reference evidence="6" key="1">
    <citation type="submission" date="2021-03" db="EMBL/GenBank/DDBJ databases">
        <title>Plesiomonas shigelloides zfcc0051, isolated from zebrafish feces.</title>
        <authorList>
            <person name="Vanderhoek Z."/>
            <person name="Gaulke C."/>
        </authorList>
    </citation>
    <scope>NUCLEOTIDE SEQUENCE</scope>
    <source>
        <strain evidence="6">Zfcc0051</strain>
    </source>
</reference>
<comment type="caution">
    <text evidence="6">The sequence shown here is derived from an EMBL/GenBank/DDBJ whole genome shotgun (WGS) entry which is preliminary data.</text>
</comment>
<evidence type="ECO:0000256" key="5">
    <source>
        <dbReference type="ARBA" id="ARBA00031841"/>
    </source>
</evidence>
<name>A0A1A9AYW4_PLESH</name>
<dbReference type="GeneID" id="69706827"/>
<evidence type="ECO:0000313" key="7">
    <source>
        <dbReference type="Proteomes" id="UP000664658"/>
    </source>
</evidence>
<dbReference type="AlphaFoldDB" id="A0A1A9AYW4"/>
<protein>
    <recommendedName>
        <fullName evidence="3">Large ribosomal RNA subunit accumulation protein YceD</fullName>
    </recommendedName>
    <alternativeName>
        <fullName evidence="5">23S rRNA accumulation protein YceD</fullName>
    </alternativeName>
</protein>
<keyword evidence="4" id="KW-0690">Ribosome biogenesis</keyword>
<dbReference type="GO" id="GO:0042254">
    <property type="term" value="P:ribosome biogenesis"/>
    <property type="evidence" value="ECO:0007669"/>
    <property type="project" value="UniProtKB-KW"/>
</dbReference>
<evidence type="ECO:0000256" key="3">
    <source>
        <dbReference type="ARBA" id="ARBA00015716"/>
    </source>
</evidence>
<evidence type="ECO:0000313" key="6">
    <source>
        <dbReference type="EMBL" id="MBO1107595.1"/>
    </source>
</evidence>
<gene>
    <name evidence="6" type="primary">yceD</name>
    <name evidence="6" type="ORF">J2R62_05030</name>
</gene>
<evidence type="ECO:0000256" key="1">
    <source>
        <dbReference type="ARBA" id="ARBA00002868"/>
    </source>
</evidence>
<accession>A0A1A9AYW4</accession>
<evidence type="ECO:0000256" key="2">
    <source>
        <dbReference type="ARBA" id="ARBA00010740"/>
    </source>
</evidence>
<dbReference type="KEGG" id="pshi:SAMEA2665130_1851"/>
<comment type="function">
    <text evidence="1">Plays a role in synthesis, processing and/or stability of 23S rRNA.</text>
</comment>
<evidence type="ECO:0000256" key="4">
    <source>
        <dbReference type="ARBA" id="ARBA00022517"/>
    </source>
</evidence>
<dbReference type="PANTHER" id="PTHR38099:SF1">
    <property type="entry name" value="LARGE RIBOSOMAL RNA SUBUNIT ACCUMULATION PROTEIN YCED"/>
    <property type="match status" value="1"/>
</dbReference>
<dbReference type="InterPro" id="IPR039255">
    <property type="entry name" value="YceD_bac"/>
</dbReference>
<dbReference type="RefSeq" id="WP_010863898.1">
    <property type="nucleotide sequence ID" value="NZ_CP027852.1"/>
</dbReference>
<comment type="similarity">
    <text evidence="2">Belongs to the DUF177 domain family.</text>
</comment>
<dbReference type="Pfam" id="PF02620">
    <property type="entry name" value="YceD"/>
    <property type="match status" value="1"/>
</dbReference>
<dbReference type="EMBL" id="JAFNAA010000004">
    <property type="protein sequence ID" value="MBO1107595.1"/>
    <property type="molecule type" value="Genomic_DNA"/>
</dbReference>
<dbReference type="PANTHER" id="PTHR38099">
    <property type="entry name" value="LARGE RIBOSOMAL RNA SUBUNIT ACCUMULATION PROTEIN YCED"/>
    <property type="match status" value="1"/>
</dbReference>
<dbReference type="Proteomes" id="UP000664658">
    <property type="component" value="Unassembled WGS sequence"/>
</dbReference>
<dbReference type="GO" id="GO:0005829">
    <property type="term" value="C:cytosol"/>
    <property type="evidence" value="ECO:0007669"/>
    <property type="project" value="TreeGrafter"/>
</dbReference>
<organism evidence="6 7">
    <name type="scientific">Plesiomonas shigelloides</name>
    <name type="common">Aeromonas shigelloides</name>
    <dbReference type="NCBI Taxonomy" id="703"/>
    <lineage>
        <taxon>Bacteria</taxon>
        <taxon>Pseudomonadati</taxon>
        <taxon>Pseudomonadota</taxon>
        <taxon>Gammaproteobacteria</taxon>
        <taxon>Enterobacterales</taxon>
        <taxon>Enterobacteriaceae</taxon>
        <taxon>Plesiomonas</taxon>
    </lineage>
</organism>
<sequence>MQKVKLPLSVDPVKTALKRLDYEGVYPQSVLTRVAEATDGVLSDAQVTLSFEIDEQKLTVIKGQAEVTVRLICQRCNKTYEDTVHVTFCYSPVANDAQVEALPEIYEPVEFNEFGEIDLLGLVEDEFILALPQVPVHEPEHCEVSTAEMVFGELPPEADKPNPFAVLASLKRK</sequence>
<dbReference type="NCBIfam" id="NF008395">
    <property type="entry name" value="PRK11193.1"/>
    <property type="match status" value="1"/>
</dbReference>